<keyword evidence="4" id="KW-1185">Reference proteome</keyword>
<feature type="region of interest" description="Disordered" evidence="1">
    <location>
        <begin position="1"/>
        <end position="25"/>
    </location>
</feature>
<evidence type="ECO:0000256" key="2">
    <source>
        <dbReference type="SAM" id="Phobius"/>
    </source>
</evidence>
<gene>
    <name evidence="3" type="ORF">GSI_03276</name>
</gene>
<protein>
    <recommendedName>
        <fullName evidence="5">Ubiquitin 3 binding protein But2 C-terminal domain-containing protein</fullName>
    </recommendedName>
</protein>
<dbReference type="EMBL" id="AYKW01000005">
    <property type="protein sequence ID" value="PIL34499.1"/>
    <property type="molecule type" value="Genomic_DNA"/>
</dbReference>
<evidence type="ECO:0000313" key="4">
    <source>
        <dbReference type="Proteomes" id="UP000230002"/>
    </source>
</evidence>
<comment type="caution">
    <text evidence="3">The sequence shown here is derived from an EMBL/GenBank/DDBJ whole genome shotgun (WGS) entry which is preliminary data.</text>
</comment>
<evidence type="ECO:0000256" key="1">
    <source>
        <dbReference type="SAM" id="MobiDB-lite"/>
    </source>
</evidence>
<evidence type="ECO:0008006" key="5">
    <source>
        <dbReference type="Google" id="ProtNLM"/>
    </source>
</evidence>
<sequence>MRPSSSDSSELHELGLSEYDDSTESSPLTAGMLHVSFENEVHGALTEIRRASVDHLPTNRGSNRSVSPVLQWSLLALAGLIVVDLVALFYVCHMFNTVFEDRGTPSSFEFADPYIGLKALYESGEAVSSTIEPIINRPRLSAQVYANEPDRPAPRGERDHWIDGWGTVSPNERRLHVTPEVHTIAQFRAIDFGMEDCHLVLTIPPATDESGHANTQLEAGASFSMHLQSHLDVFRLETDAPIDPAALTYRTRPRVAEKVATVHAHAISEGGEVAIYRFPCARASLHTFEVACTEGFPECLVDAWSSQNTTLGKSVPGLWGVDGVLITDFVFLAGINVIQYQTV</sequence>
<accession>A0A2G8SL69</accession>
<keyword evidence="2" id="KW-1133">Transmembrane helix</keyword>
<name>A0A2G8SL69_9APHY</name>
<keyword evidence="2" id="KW-0812">Transmembrane</keyword>
<keyword evidence="2" id="KW-0472">Membrane</keyword>
<proteinExistence type="predicted"/>
<reference evidence="3 4" key="1">
    <citation type="journal article" date="2015" name="Sci. Rep.">
        <title>Chromosome-level genome map provides insights into diverse defense mechanisms in the medicinal fungus Ganoderma sinense.</title>
        <authorList>
            <person name="Zhu Y."/>
            <person name="Xu J."/>
            <person name="Sun C."/>
            <person name="Zhou S."/>
            <person name="Xu H."/>
            <person name="Nelson D.R."/>
            <person name="Qian J."/>
            <person name="Song J."/>
            <person name="Luo H."/>
            <person name="Xiang L."/>
            <person name="Li Y."/>
            <person name="Xu Z."/>
            <person name="Ji A."/>
            <person name="Wang L."/>
            <person name="Lu S."/>
            <person name="Hayward A."/>
            <person name="Sun W."/>
            <person name="Li X."/>
            <person name="Schwartz D.C."/>
            <person name="Wang Y."/>
            <person name="Chen S."/>
        </authorList>
    </citation>
    <scope>NUCLEOTIDE SEQUENCE [LARGE SCALE GENOMIC DNA]</scope>
    <source>
        <strain evidence="3 4">ZZ0214-1</strain>
    </source>
</reference>
<dbReference type="OrthoDB" id="61113at2759"/>
<dbReference type="AlphaFoldDB" id="A0A2G8SL69"/>
<dbReference type="STRING" id="1077348.A0A2G8SL69"/>
<dbReference type="Proteomes" id="UP000230002">
    <property type="component" value="Unassembled WGS sequence"/>
</dbReference>
<feature type="transmembrane region" description="Helical" evidence="2">
    <location>
        <begin position="69"/>
        <end position="92"/>
    </location>
</feature>
<evidence type="ECO:0000313" key="3">
    <source>
        <dbReference type="EMBL" id="PIL34499.1"/>
    </source>
</evidence>
<organism evidence="3 4">
    <name type="scientific">Ganoderma sinense ZZ0214-1</name>
    <dbReference type="NCBI Taxonomy" id="1077348"/>
    <lineage>
        <taxon>Eukaryota</taxon>
        <taxon>Fungi</taxon>
        <taxon>Dikarya</taxon>
        <taxon>Basidiomycota</taxon>
        <taxon>Agaricomycotina</taxon>
        <taxon>Agaricomycetes</taxon>
        <taxon>Polyporales</taxon>
        <taxon>Polyporaceae</taxon>
        <taxon>Ganoderma</taxon>
    </lineage>
</organism>